<dbReference type="Pfam" id="PF10990">
    <property type="entry name" value="DUF2809"/>
    <property type="match status" value="1"/>
</dbReference>
<dbReference type="EMBL" id="WSTB01000016">
    <property type="protein sequence ID" value="MWB96656.1"/>
    <property type="molecule type" value="Genomic_DNA"/>
</dbReference>
<reference evidence="2 3" key="1">
    <citation type="submission" date="2019-12" db="EMBL/GenBank/DDBJ databases">
        <authorList>
            <person name="Kim Y.S."/>
        </authorList>
    </citation>
    <scope>NUCLEOTIDE SEQUENCE [LARGE SCALE GENOMIC DNA]</scope>
    <source>
        <strain evidence="2 3">GA093</strain>
    </source>
</reference>
<organism evidence="2 3">
    <name type="scientific">Flavobacterium hydrocarbonoxydans</name>
    <dbReference type="NCBI Taxonomy" id="2683249"/>
    <lineage>
        <taxon>Bacteria</taxon>
        <taxon>Pseudomonadati</taxon>
        <taxon>Bacteroidota</taxon>
        <taxon>Flavobacteriia</taxon>
        <taxon>Flavobacteriales</taxon>
        <taxon>Flavobacteriaceae</taxon>
        <taxon>Flavobacterium</taxon>
    </lineage>
</organism>
<feature type="transmembrane region" description="Helical" evidence="1">
    <location>
        <begin position="55"/>
        <end position="74"/>
    </location>
</feature>
<gene>
    <name evidence="2" type="ORF">GON26_20020</name>
</gene>
<protein>
    <submittedName>
        <fullName evidence="2">DUF2809 domain-containing protein</fullName>
    </submittedName>
</protein>
<accession>A0A6I4NQI3</accession>
<sequence length="120" mass="14045">MKNPRVTYFFLLLLVIILGILSRKISVVPLFIGDLLYAVMIFIFIRIFLIEYKSFQIAVLALVTCYTIECLQLYQADWIIELRKTLFGRYVLGQGFLWSDLVAYSFGVLIAFLIEKNKKY</sequence>
<dbReference type="InterPro" id="IPR021257">
    <property type="entry name" value="DUF2809"/>
</dbReference>
<keyword evidence="1" id="KW-0472">Membrane</keyword>
<dbReference type="AlphaFoldDB" id="A0A6I4NQI3"/>
<comment type="caution">
    <text evidence="2">The sequence shown here is derived from an EMBL/GenBank/DDBJ whole genome shotgun (WGS) entry which is preliminary data.</text>
</comment>
<evidence type="ECO:0000313" key="3">
    <source>
        <dbReference type="Proteomes" id="UP000471501"/>
    </source>
</evidence>
<dbReference type="RefSeq" id="WP_160376544.1">
    <property type="nucleotide sequence ID" value="NZ_WSTB01000016.1"/>
</dbReference>
<feature type="transmembrane region" description="Helical" evidence="1">
    <location>
        <begin position="6"/>
        <end position="21"/>
    </location>
</feature>
<feature type="transmembrane region" description="Helical" evidence="1">
    <location>
        <begin position="95"/>
        <end position="114"/>
    </location>
</feature>
<keyword evidence="3" id="KW-1185">Reference proteome</keyword>
<keyword evidence="1" id="KW-0812">Transmembrane</keyword>
<feature type="transmembrane region" description="Helical" evidence="1">
    <location>
        <begin position="28"/>
        <end position="49"/>
    </location>
</feature>
<keyword evidence="1" id="KW-1133">Transmembrane helix</keyword>
<evidence type="ECO:0000313" key="2">
    <source>
        <dbReference type="EMBL" id="MWB96656.1"/>
    </source>
</evidence>
<dbReference type="Proteomes" id="UP000471501">
    <property type="component" value="Unassembled WGS sequence"/>
</dbReference>
<proteinExistence type="predicted"/>
<evidence type="ECO:0000256" key="1">
    <source>
        <dbReference type="SAM" id="Phobius"/>
    </source>
</evidence>
<name>A0A6I4NQI3_9FLAO</name>